<evidence type="ECO:0000313" key="1">
    <source>
        <dbReference type="EMBL" id="SHL10644.1"/>
    </source>
</evidence>
<accession>A0A1M6XXC7</accession>
<dbReference type="RefSeq" id="WP_073078644.1">
    <property type="nucleotide sequence ID" value="NZ_FRBL01000002.1"/>
</dbReference>
<dbReference type="STRING" id="1419482.SAMN05444266_10261"/>
<dbReference type="Proteomes" id="UP000184420">
    <property type="component" value="Unassembled WGS sequence"/>
</dbReference>
<sequence>MQKQRYSIYVSLHSEMVNELDGLEKENLSGIEYARRGIEVVKLAIERLRQQVIKNGFADEESEISFFKEMKPQFMSRLIFFRKIYDLEVNRPIPADKLNSVKNFKREIRRITKHVKKNADLHYYYKSGQTFLDKVYFIRKVDDLMYADGTYMIVDSQFQTQHDSTIAEFIANELYCDYLYEQLALVDASQQQVGLAQRKGNKGLRWTGSKTALTELIYALFSAGVINDGNAEVKDIAAELSQLFNIDIGNFYRTFQEIRLRKKDRFSFMNQLIDRLEDRMNYWDENPKQ</sequence>
<dbReference type="InterPro" id="IPR018534">
    <property type="entry name" value="Tet_reg_excision_RteC"/>
</dbReference>
<reference evidence="1 2" key="1">
    <citation type="submission" date="2016-11" db="EMBL/GenBank/DDBJ databases">
        <authorList>
            <person name="Jaros S."/>
            <person name="Januszkiewicz K."/>
            <person name="Wedrychowicz H."/>
        </authorList>
    </citation>
    <scope>NUCLEOTIDE SEQUENCE [LARGE SCALE GENOMIC DNA]</scope>
    <source>
        <strain evidence="1 2">DSM 27406</strain>
    </source>
</reference>
<name>A0A1M6XXC7_9BACT</name>
<dbReference type="EMBL" id="FRBL01000002">
    <property type="protein sequence ID" value="SHL10644.1"/>
    <property type="molecule type" value="Genomic_DNA"/>
</dbReference>
<dbReference type="OrthoDB" id="790983at2"/>
<dbReference type="AlphaFoldDB" id="A0A1M6XXC7"/>
<organism evidence="1 2">
    <name type="scientific">Chitinophaga jiangningensis</name>
    <dbReference type="NCBI Taxonomy" id="1419482"/>
    <lineage>
        <taxon>Bacteria</taxon>
        <taxon>Pseudomonadati</taxon>
        <taxon>Bacteroidota</taxon>
        <taxon>Chitinophagia</taxon>
        <taxon>Chitinophagales</taxon>
        <taxon>Chitinophagaceae</taxon>
        <taxon>Chitinophaga</taxon>
    </lineage>
</organism>
<gene>
    <name evidence="1" type="ORF">SAMN05444266_10261</name>
</gene>
<dbReference type="Pfam" id="PF09357">
    <property type="entry name" value="RteC"/>
    <property type="match status" value="1"/>
</dbReference>
<keyword evidence="2" id="KW-1185">Reference proteome</keyword>
<proteinExistence type="predicted"/>
<evidence type="ECO:0000313" key="2">
    <source>
        <dbReference type="Proteomes" id="UP000184420"/>
    </source>
</evidence>
<protein>
    <submittedName>
        <fullName evidence="1">RteC protein</fullName>
    </submittedName>
</protein>